<dbReference type="Pfam" id="PF07602">
    <property type="entry name" value="DUF1565"/>
    <property type="match status" value="1"/>
</dbReference>
<feature type="domain" description="DUF1565" evidence="4">
    <location>
        <begin position="9"/>
        <end position="47"/>
    </location>
</feature>
<gene>
    <name evidence="6" type="ORF">LRA02_20020</name>
</gene>
<dbReference type="GO" id="GO:0005576">
    <property type="term" value="C:extracellular region"/>
    <property type="evidence" value="ECO:0007669"/>
    <property type="project" value="UniProtKB-SubCell"/>
</dbReference>
<dbReference type="InterPro" id="IPR013780">
    <property type="entry name" value="Glyco_hydro_b"/>
</dbReference>
<dbReference type="GO" id="GO:0016837">
    <property type="term" value="F:carbon-oxygen lyase activity, acting on polysaccharides"/>
    <property type="evidence" value="ECO:0007669"/>
    <property type="project" value="TreeGrafter"/>
</dbReference>
<evidence type="ECO:0000259" key="5">
    <source>
        <dbReference type="Pfam" id="PF21258"/>
    </source>
</evidence>
<keyword evidence="2" id="KW-0964">Secreted</keyword>
<keyword evidence="3" id="KW-0732">Signal</keyword>
<proteinExistence type="predicted"/>
<dbReference type="Gene3D" id="2.160.20.10">
    <property type="entry name" value="Single-stranded right-handed beta-helix, Pectin lyase-like"/>
    <property type="match status" value="1"/>
</dbReference>
<organism evidence="6 7">
    <name type="scientific">Lentilactobacillus rapi</name>
    <dbReference type="NCBI Taxonomy" id="481723"/>
    <lineage>
        <taxon>Bacteria</taxon>
        <taxon>Bacillati</taxon>
        <taxon>Bacillota</taxon>
        <taxon>Bacilli</taxon>
        <taxon>Lactobacillales</taxon>
        <taxon>Lactobacillaceae</taxon>
        <taxon>Lentilactobacillus</taxon>
    </lineage>
</organism>
<evidence type="ECO:0000313" key="7">
    <source>
        <dbReference type="Proteomes" id="UP000321569"/>
    </source>
</evidence>
<dbReference type="Pfam" id="PF21258">
    <property type="entry name" value="Glyco_hydro_120_ins"/>
    <property type="match status" value="1"/>
</dbReference>
<sequence>MTIYHVSKSGDDQNPGSKQAPFLTINQAAQTAQPGDTILVHQGTYREWVNPQVGGSSPKKMITYQAASNERVIIKGSEIVTHWEDMGHGIWKAVVDNQIFGNFNPFAFELNGDWLEQGNGCHAGMVFVDGKALFEAHDYNEMATGIAAGQVREYITQKTVPNPNHQSGKYKWFAEVGATQTTIYINCHEIDVNKQTVEISVRKFCFYPQKTGLNYIKVAGFEMAQAATNWAPPTAEQEGLIGVNWSKGWVIENNDIHDSKCCGISLGSVPISKSKQNQFAAKHDRPGYQYQIEAMFHAYAQNWDKDHIGSHIIRHNQIHDCGQAGVIGFLGGAFSTISDNHFYQIGTRYEFGGWEIAALKLHAPIDTIIEHNLCNQCSLGTWLDWQAQGTRITKNVYAENLRDLLFEVNHGPFLVDNNMLLSNEAINEFSQGGAFVNNLIAGKVLIQSVLNRTTPYHQPHSTLIKGYACIYGGDDRYLNNIFIGKPNDPDLNKQIGTAIYNGSPTSMAEFKAAVEQRLPGDIELFETIRQPAYIDHNVYLGGAQAFDQEQTTIQQTEWQAKLKASVQKSTVGLQINIPPELIDFLVPIQDTESLGKVRLADADFENRDGSEVRIDEDINRDKNASLRIAGPINQLKPGMNQLKFSGF</sequence>
<dbReference type="RefSeq" id="WP_056983443.1">
    <property type="nucleotide sequence ID" value="NZ_BKAM01000052.1"/>
</dbReference>
<dbReference type="Gene3D" id="2.60.40.1180">
    <property type="entry name" value="Golgi alpha-mannosidase II"/>
    <property type="match status" value="1"/>
</dbReference>
<dbReference type="EMBL" id="BKAM01000052">
    <property type="protein sequence ID" value="GEP73134.1"/>
    <property type="molecule type" value="Genomic_DNA"/>
</dbReference>
<reference evidence="6 7" key="1">
    <citation type="submission" date="2019-07" db="EMBL/GenBank/DDBJ databases">
        <title>Whole genome shotgun sequence of Lactobacillus rapi NBRC 109618.</title>
        <authorList>
            <person name="Hosoyama A."/>
            <person name="Uohara A."/>
            <person name="Ohji S."/>
            <person name="Ichikawa N."/>
        </authorList>
    </citation>
    <scope>NUCLEOTIDE SEQUENCE [LARGE SCALE GENOMIC DNA]</scope>
    <source>
        <strain evidence="6 7">NBRC 109618</strain>
    </source>
</reference>
<comment type="subcellular location">
    <subcellularLocation>
        <location evidence="1">Secreted</location>
    </subcellularLocation>
</comment>
<dbReference type="InterPro" id="IPR011459">
    <property type="entry name" value="DUF1565"/>
</dbReference>
<dbReference type="InterPro" id="IPR049169">
    <property type="entry name" value="Glyco_hydro_120_ins"/>
</dbReference>
<dbReference type="InterPro" id="IPR011050">
    <property type="entry name" value="Pectin_lyase_fold/virulence"/>
</dbReference>
<evidence type="ECO:0000256" key="3">
    <source>
        <dbReference type="ARBA" id="ARBA00022729"/>
    </source>
</evidence>
<evidence type="ECO:0000256" key="2">
    <source>
        <dbReference type="ARBA" id="ARBA00022525"/>
    </source>
</evidence>
<dbReference type="AlphaFoldDB" id="A0A512PPM2"/>
<dbReference type="InterPro" id="IPR052052">
    <property type="entry name" value="Polysaccharide_Lyase_9"/>
</dbReference>
<dbReference type="SUPFAM" id="SSF51126">
    <property type="entry name" value="Pectin lyase-like"/>
    <property type="match status" value="1"/>
</dbReference>
<accession>A0A512PPM2</accession>
<name>A0A512PPM2_9LACO</name>
<dbReference type="PANTHER" id="PTHR40088">
    <property type="entry name" value="PECTATE LYASE (EUROFUNG)"/>
    <property type="match status" value="1"/>
</dbReference>
<protein>
    <recommendedName>
        <fullName evidence="8">Right handed beta helix domain-containing protein</fullName>
    </recommendedName>
</protein>
<dbReference type="PANTHER" id="PTHR40088:SF2">
    <property type="entry name" value="SECRETED SUGAR HYDROLASE"/>
    <property type="match status" value="1"/>
</dbReference>
<comment type="caution">
    <text evidence="6">The sequence shown here is derived from an EMBL/GenBank/DDBJ whole genome shotgun (WGS) entry which is preliminary data.</text>
</comment>
<evidence type="ECO:0000256" key="1">
    <source>
        <dbReference type="ARBA" id="ARBA00004613"/>
    </source>
</evidence>
<dbReference type="Proteomes" id="UP000321569">
    <property type="component" value="Unassembled WGS sequence"/>
</dbReference>
<dbReference type="InterPro" id="IPR012334">
    <property type="entry name" value="Pectin_lyas_fold"/>
</dbReference>
<evidence type="ECO:0000259" key="4">
    <source>
        <dbReference type="Pfam" id="PF07602"/>
    </source>
</evidence>
<evidence type="ECO:0008006" key="8">
    <source>
        <dbReference type="Google" id="ProtNLM"/>
    </source>
</evidence>
<evidence type="ECO:0000313" key="6">
    <source>
        <dbReference type="EMBL" id="GEP73134.1"/>
    </source>
</evidence>
<dbReference type="OrthoDB" id="9765222at2"/>
<dbReference type="STRING" id="1423795.FD12_GL001411"/>
<feature type="domain" description="Glycoside hydrolase 120 insertion" evidence="5">
    <location>
        <begin position="80"/>
        <end position="199"/>
    </location>
</feature>